<evidence type="ECO:0000313" key="2">
    <source>
        <dbReference type="Proteomes" id="UP000760480"/>
    </source>
</evidence>
<evidence type="ECO:0000313" key="1">
    <source>
        <dbReference type="EMBL" id="NMQ19687.1"/>
    </source>
</evidence>
<reference evidence="1 2" key="1">
    <citation type="submission" date="2019-03" db="EMBL/GenBank/DDBJ databases">
        <title>Metabolic reconstructions from genomes of highly enriched 'Candidatus Accumulibacter' and 'Candidatus Competibacter' bioreactor populations.</title>
        <authorList>
            <person name="Annavajhala M.K."/>
            <person name="Welles L."/>
            <person name="Abbas B."/>
            <person name="Sorokin D."/>
            <person name="Park H."/>
            <person name="Van Loosdrecht M."/>
            <person name="Chandran K."/>
        </authorList>
    </citation>
    <scope>NUCLEOTIDE SEQUENCE [LARGE SCALE GENOMIC DNA]</scope>
    <source>
        <strain evidence="1 2">SBR_G</strain>
    </source>
</reference>
<dbReference type="Gene3D" id="3.40.1440.10">
    <property type="entry name" value="GIY-YIG endonuclease"/>
    <property type="match status" value="1"/>
</dbReference>
<dbReference type="InterPro" id="IPR035901">
    <property type="entry name" value="GIY-YIG_endonuc_sf"/>
</dbReference>
<sequence>MALKLTYHYRLPASVTNHAAVIGHLREVLNVFASKADCNKFYIGITNDLKRRRREHERERPEYTLMCAIYKEEINIVSDSFHNLEATAVAQFRGGVVNKATNRVLRCGNDVSGSPAKNWLYLLVDKRDVSDIPVNSRDAAMWGDEI</sequence>
<dbReference type="SUPFAM" id="SSF82771">
    <property type="entry name" value="GIY-YIG endonuclease"/>
    <property type="match status" value="1"/>
</dbReference>
<protein>
    <submittedName>
        <fullName evidence="1">GIY-YIG nuclease family protein</fullName>
    </submittedName>
</protein>
<comment type="caution">
    <text evidence="1">The sequence shown here is derived from an EMBL/GenBank/DDBJ whole genome shotgun (WGS) entry which is preliminary data.</text>
</comment>
<proteinExistence type="predicted"/>
<dbReference type="RefSeq" id="WP_169248943.1">
    <property type="nucleotide sequence ID" value="NZ_SPMZ01000030.1"/>
</dbReference>
<dbReference type="Proteomes" id="UP000760480">
    <property type="component" value="Unassembled WGS sequence"/>
</dbReference>
<dbReference type="EMBL" id="SPMZ01000030">
    <property type="protein sequence ID" value="NMQ19687.1"/>
    <property type="molecule type" value="Genomic_DNA"/>
</dbReference>
<gene>
    <name evidence="1" type="ORF">E4P82_11045</name>
</gene>
<accession>A0ABX1TJX4</accession>
<name>A0ABX1TJX4_9GAMM</name>
<keyword evidence="2" id="KW-1185">Reference proteome</keyword>
<organism evidence="1 2">
    <name type="scientific">Candidatus Competibacter phosphatis</name>
    <dbReference type="NCBI Taxonomy" id="221280"/>
    <lineage>
        <taxon>Bacteria</taxon>
        <taxon>Pseudomonadati</taxon>
        <taxon>Pseudomonadota</taxon>
        <taxon>Gammaproteobacteria</taxon>
        <taxon>Candidatus Competibacteraceae</taxon>
        <taxon>Candidatus Competibacter</taxon>
    </lineage>
</organism>